<dbReference type="InterPro" id="IPR013783">
    <property type="entry name" value="Ig-like_fold"/>
</dbReference>
<dbReference type="SUPFAM" id="SSF49299">
    <property type="entry name" value="PKD domain"/>
    <property type="match status" value="1"/>
</dbReference>
<sequence length="516" mass="56066">MPPSSSSSPRLPLLLLLLLPLLRRGGAAEDADCSGTFRPGQEDFVLDAEDAVKEGAVLLATARVRSPEACERECCGKPRCNLALLEPRGTGAAEAAAKEEDMRTCVLFNCIHRNRFVCRFVNQAGYLSYFRESVLMSYRKQFNKHDSSVTSLSPGEPIVNAGRDVIVQPRETVTLNGTESLALGDAQITDHQWSLLSGDPSVKMEKTDLPDQVRLSNLQPGSYVFQLTVTDSNDLSGVAKVTVLVLSPEMSSCELYCLAPEKVGPCRAMFPRWRYDAAAGVCEQFVFGGCKPNHNNYLSEHECLTACGGVTGEGASLSPPQVSPTIHFFLSVCGSVCRPDQLTCGSGCCLERSLECDGVKHCSDGSDEGHCNKLNQTFSRLLSIDVNQTKGQSRCTEPPHTGPCRASHTRWYYDPLNRKCHHFTFGGCDGNDNNFEEEDKCSDTCLTGSDLTVSSSGSIALAVFLSVAILALLAIMTYCFLKGRREHSHRPVSTGPAHVALSEQDTLVYNSTTKPV</sequence>
<feature type="disulfide bond" evidence="7">
    <location>
        <begin position="344"/>
        <end position="362"/>
    </location>
</feature>
<dbReference type="InterPro" id="IPR011106">
    <property type="entry name" value="MANSC_N"/>
</dbReference>
<dbReference type="Gene3D" id="4.10.400.10">
    <property type="entry name" value="Low-density Lipoprotein Receptor"/>
    <property type="match status" value="1"/>
</dbReference>
<evidence type="ECO:0000313" key="13">
    <source>
        <dbReference type="Proteomes" id="UP000261360"/>
    </source>
</evidence>
<keyword evidence="6" id="KW-0325">Glycoprotein</keyword>
<evidence type="ECO:0000256" key="2">
    <source>
        <dbReference type="ARBA" id="ARBA00022729"/>
    </source>
</evidence>
<dbReference type="GO" id="GO:0030198">
    <property type="term" value="P:extracellular matrix organization"/>
    <property type="evidence" value="ECO:0007669"/>
    <property type="project" value="TreeGrafter"/>
</dbReference>
<evidence type="ECO:0000313" key="12">
    <source>
        <dbReference type="Ensembl" id="ENSSLDP00000015168.1"/>
    </source>
</evidence>
<feature type="disulfide bond" evidence="7">
    <location>
        <begin position="356"/>
        <end position="371"/>
    </location>
</feature>
<dbReference type="Gene3D" id="4.10.410.10">
    <property type="entry name" value="Pancreatic trypsin inhibitor Kunitz domain"/>
    <property type="match status" value="2"/>
</dbReference>
<dbReference type="PROSITE" id="PS50986">
    <property type="entry name" value="MANSC"/>
    <property type="match status" value="1"/>
</dbReference>
<dbReference type="SUPFAM" id="SSF57424">
    <property type="entry name" value="LDL receptor-like module"/>
    <property type="match status" value="1"/>
</dbReference>
<dbReference type="InterPro" id="IPR035986">
    <property type="entry name" value="PKD_dom_sf"/>
</dbReference>
<dbReference type="GeneTree" id="ENSGT00940000164935"/>
<accession>A0A3B4XUV7</accession>
<evidence type="ECO:0000256" key="1">
    <source>
        <dbReference type="ARBA" id="ARBA00004370"/>
    </source>
</evidence>
<keyword evidence="13" id="KW-1185">Reference proteome</keyword>
<dbReference type="Pfam" id="PF00014">
    <property type="entry name" value="Kunitz_BPTI"/>
    <property type="match status" value="2"/>
</dbReference>
<keyword evidence="3 8" id="KW-1133">Transmembrane helix</keyword>
<dbReference type="PROSITE" id="PS00280">
    <property type="entry name" value="BPTI_KUNITZ_1"/>
    <property type="match status" value="2"/>
</dbReference>
<dbReference type="PROSITE" id="PS50279">
    <property type="entry name" value="BPTI_KUNITZ_2"/>
    <property type="match status" value="2"/>
</dbReference>
<dbReference type="CDD" id="cd22624">
    <property type="entry name" value="Kunitz_HAI1_2-like"/>
    <property type="match status" value="1"/>
</dbReference>
<dbReference type="Pfam" id="PF22352">
    <property type="entry name" value="K319L-like_PKD"/>
    <property type="match status" value="1"/>
</dbReference>
<feature type="domain" description="MANSC" evidence="11">
    <location>
        <begin position="40"/>
        <end position="129"/>
    </location>
</feature>
<evidence type="ECO:0000256" key="3">
    <source>
        <dbReference type="ARBA" id="ARBA00022989"/>
    </source>
</evidence>
<dbReference type="GO" id="GO:0060429">
    <property type="term" value="P:epithelium development"/>
    <property type="evidence" value="ECO:0007669"/>
    <property type="project" value="TreeGrafter"/>
</dbReference>
<evidence type="ECO:0000256" key="8">
    <source>
        <dbReference type="SAM" id="Phobius"/>
    </source>
</evidence>
<evidence type="ECO:0000259" key="11">
    <source>
        <dbReference type="PROSITE" id="PS50986"/>
    </source>
</evidence>
<dbReference type="SMART" id="SM00131">
    <property type="entry name" value="KU"/>
    <property type="match status" value="2"/>
</dbReference>
<keyword evidence="2 9" id="KW-0732">Signal</keyword>
<dbReference type="PROSITE" id="PS01209">
    <property type="entry name" value="LDLRA_1"/>
    <property type="match status" value="1"/>
</dbReference>
<dbReference type="CDD" id="cd22623">
    <property type="entry name" value="Kunitz_HAI1_1-like"/>
    <property type="match status" value="1"/>
</dbReference>
<dbReference type="Gene3D" id="2.60.40.10">
    <property type="entry name" value="Immunoglobulins"/>
    <property type="match status" value="1"/>
</dbReference>
<proteinExistence type="predicted"/>
<dbReference type="SMART" id="SM00765">
    <property type="entry name" value="MANEC"/>
    <property type="match status" value="1"/>
</dbReference>
<name>A0A3B4XUV7_SERLL</name>
<evidence type="ECO:0000256" key="6">
    <source>
        <dbReference type="ARBA" id="ARBA00023180"/>
    </source>
</evidence>
<protein>
    <submittedName>
        <fullName evidence="12">Serine peptidase inhibitor, Kunitz type 1 b</fullName>
    </submittedName>
</protein>
<dbReference type="FunFam" id="4.10.410.10:FF:000006">
    <property type="entry name" value="Serine peptidase inhibitor, Kunitz type 1"/>
    <property type="match status" value="1"/>
</dbReference>
<feature type="transmembrane region" description="Helical" evidence="8">
    <location>
        <begin position="459"/>
        <end position="481"/>
    </location>
</feature>
<feature type="domain" description="BPTI/Kunitz inhibitor" evidence="10">
    <location>
        <begin position="257"/>
        <end position="307"/>
    </location>
</feature>
<dbReference type="InterPro" id="IPR036055">
    <property type="entry name" value="LDL_receptor-like_sf"/>
</dbReference>
<dbReference type="SUPFAM" id="SSF57362">
    <property type="entry name" value="BPTI-like"/>
    <property type="match status" value="2"/>
</dbReference>
<dbReference type="STRING" id="1841481.ENSSLDP00000015168"/>
<evidence type="ECO:0000256" key="9">
    <source>
        <dbReference type="SAM" id="SignalP"/>
    </source>
</evidence>
<dbReference type="PANTHER" id="PTHR46750">
    <property type="entry name" value="KUNITZ-TYPE PROTEASE INHIBITOR 1"/>
    <property type="match status" value="1"/>
</dbReference>
<feature type="domain" description="BPTI/Kunitz inhibitor" evidence="10">
    <location>
        <begin position="395"/>
        <end position="445"/>
    </location>
</feature>
<dbReference type="GO" id="GO:0008544">
    <property type="term" value="P:epidermis development"/>
    <property type="evidence" value="ECO:0007669"/>
    <property type="project" value="TreeGrafter"/>
</dbReference>
<dbReference type="CDD" id="cd00112">
    <property type="entry name" value="LDLa"/>
    <property type="match status" value="1"/>
</dbReference>
<dbReference type="InterPro" id="IPR020901">
    <property type="entry name" value="Prtase_inh_Kunz-CS"/>
</dbReference>
<keyword evidence="5 7" id="KW-1015">Disulfide bond</keyword>
<dbReference type="InterPro" id="IPR002172">
    <property type="entry name" value="LDrepeatLR_classA_rpt"/>
</dbReference>
<comment type="subcellular location">
    <subcellularLocation>
        <location evidence="1">Membrane</location>
    </subcellularLocation>
</comment>
<dbReference type="AlphaFoldDB" id="A0A3B4XUV7"/>
<organism evidence="12 13">
    <name type="scientific">Seriola lalandi dorsalis</name>
    <dbReference type="NCBI Taxonomy" id="1841481"/>
    <lineage>
        <taxon>Eukaryota</taxon>
        <taxon>Metazoa</taxon>
        <taxon>Chordata</taxon>
        <taxon>Craniata</taxon>
        <taxon>Vertebrata</taxon>
        <taxon>Euteleostomi</taxon>
        <taxon>Actinopterygii</taxon>
        <taxon>Neopterygii</taxon>
        <taxon>Teleostei</taxon>
        <taxon>Neoteleostei</taxon>
        <taxon>Acanthomorphata</taxon>
        <taxon>Carangaria</taxon>
        <taxon>Carangiformes</taxon>
        <taxon>Carangidae</taxon>
        <taxon>Seriola</taxon>
    </lineage>
</organism>
<dbReference type="GO" id="GO:0004867">
    <property type="term" value="F:serine-type endopeptidase inhibitor activity"/>
    <property type="evidence" value="ECO:0007669"/>
    <property type="project" value="InterPro"/>
</dbReference>
<dbReference type="InterPro" id="IPR002223">
    <property type="entry name" value="Kunitz_BPTI"/>
</dbReference>
<dbReference type="Proteomes" id="UP000261360">
    <property type="component" value="Unplaced"/>
</dbReference>
<dbReference type="InterPro" id="IPR013980">
    <property type="entry name" value="MANSC_dom"/>
</dbReference>
<feature type="disulfide bond" evidence="7">
    <location>
        <begin position="337"/>
        <end position="349"/>
    </location>
</feature>
<feature type="signal peptide" evidence="9">
    <location>
        <begin position="1"/>
        <end position="27"/>
    </location>
</feature>
<dbReference type="Pfam" id="PF00057">
    <property type="entry name" value="Ldl_recept_a"/>
    <property type="match status" value="1"/>
</dbReference>
<keyword evidence="4 8" id="KW-0472">Membrane</keyword>
<reference evidence="12" key="2">
    <citation type="submission" date="2025-09" db="UniProtKB">
        <authorList>
            <consortium name="Ensembl"/>
        </authorList>
    </citation>
    <scope>IDENTIFICATION</scope>
</reference>
<evidence type="ECO:0000256" key="7">
    <source>
        <dbReference type="PROSITE-ProRule" id="PRU00124"/>
    </source>
</evidence>
<evidence type="ECO:0000256" key="5">
    <source>
        <dbReference type="ARBA" id="ARBA00023157"/>
    </source>
</evidence>
<dbReference type="InterPro" id="IPR023415">
    <property type="entry name" value="LDLR_class-A_CS"/>
</dbReference>
<dbReference type="PRINTS" id="PR00759">
    <property type="entry name" value="BASICPTASE"/>
</dbReference>
<keyword evidence="8" id="KW-0812">Transmembrane</keyword>
<dbReference type="Pfam" id="PF07502">
    <property type="entry name" value="MANEC"/>
    <property type="match status" value="1"/>
</dbReference>
<dbReference type="PROSITE" id="PS50068">
    <property type="entry name" value="LDLRA_2"/>
    <property type="match status" value="1"/>
</dbReference>
<evidence type="ECO:0000256" key="4">
    <source>
        <dbReference type="ARBA" id="ARBA00023136"/>
    </source>
</evidence>
<dbReference type="GO" id="GO:0005886">
    <property type="term" value="C:plasma membrane"/>
    <property type="evidence" value="ECO:0007669"/>
    <property type="project" value="TreeGrafter"/>
</dbReference>
<feature type="chain" id="PRO_5017447181" evidence="9">
    <location>
        <begin position="28"/>
        <end position="516"/>
    </location>
</feature>
<dbReference type="InterPro" id="IPR036880">
    <property type="entry name" value="Kunitz_BPTI_sf"/>
</dbReference>
<dbReference type="SMART" id="SM00192">
    <property type="entry name" value="LDLa"/>
    <property type="match status" value="1"/>
</dbReference>
<dbReference type="Ensembl" id="ENSSLDT00000015743.1">
    <property type="protein sequence ID" value="ENSSLDP00000015168.1"/>
    <property type="gene ID" value="ENSSLDG00000011478.1"/>
</dbReference>
<dbReference type="FunFam" id="4.10.410.10:FF:000020">
    <property type="entry name" value="Collagen, type VI, alpha 3"/>
    <property type="match status" value="1"/>
</dbReference>
<reference evidence="12" key="1">
    <citation type="submission" date="2025-08" db="UniProtKB">
        <authorList>
            <consortium name="Ensembl"/>
        </authorList>
    </citation>
    <scope>IDENTIFICATION</scope>
</reference>
<dbReference type="CDD" id="cd00146">
    <property type="entry name" value="PKD"/>
    <property type="match status" value="1"/>
</dbReference>
<dbReference type="PANTHER" id="PTHR46750:SF1">
    <property type="entry name" value="KUNITZ-TYPE PROTEASE INHIBITOR 1"/>
    <property type="match status" value="1"/>
</dbReference>
<evidence type="ECO:0000259" key="10">
    <source>
        <dbReference type="PROSITE" id="PS50279"/>
    </source>
</evidence>